<proteinExistence type="evidence at transcript level"/>
<name>U5EEP9_9DIPT</name>
<protein>
    <recommendedName>
        <fullName evidence="2">Proteasome assembly chaperone 1</fullName>
    </recommendedName>
</protein>
<dbReference type="AlphaFoldDB" id="U5EEP9"/>
<dbReference type="Pfam" id="PF16094">
    <property type="entry name" value="PAC1"/>
    <property type="match status" value="1"/>
</dbReference>
<dbReference type="InterPro" id="IPR016565">
    <property type="entry name" value="Proteasome_assmbl_chp_1"/>
</dbReference>
<keyword evidence="4" id="KW-0647">Proteasome</keyword>
<organism evidence="4">
    <name type="scientific">Corethrella appendiculata</name>
    <dbReference type="NCBI Taxonomy" id="1370023"/>
    <lineage>
        <taxon>Eukaryota</taxon>
        <taxon>Metazoa</taxon>
        <taxon>Ecdysozoa</taxon>
        <taxon>Arthropoda</taxon>
        <taxon>Hexapoda</taxon>
        <taxon>Insecta</taxon>
        <taxon>Pterygota</taxon>
        <taxon>Neoptera</taxon>
        <taxon>Endopterygota</taxon>
        <taxon>Diptera</taxon>
        <taxon>Nematocera</taxon>
        <taxon>Culicoidea</taxon>
        <taxon>Chaoboridae</taxon>
        <taxon>Corethrella</taxon>
    </lineage>
</organism>
<dbReference type="GO" id="GO:0005783">
    <property type="term" value="C:endoplasmic reticulum"/>
    <property type="evidence" value="ECO:0007669"/>
    <property type="project" value="InterPro"/>
</dbReference>
<dbReference type="PANTHER" id="PTHR15069">
    <property type="entry name" value="PROTEASOME ASSEMBLY CHAPERONE 1"/>
    <property type="match status" value="1"/>
</dbReference>
<dbReference type="EMBL" id="GANO01004225">
    <property type="protein sequence ID" value="JAB55646.1"/>
    <property type="molecule type" value="mRNA"/>
</dbReference>
<dbReference type="PANTHER" id="PTHR15069:SF1">
    <property type="entry name" value="PROTEASOME ASSEMBLY CHAPERONE 1"/>
    <property type="match status" value="1"/>
</dbReference>
<evidence type="ECO:0000313" key="4">
    <source>
        <dbReference type="EMBL" id="JAB55646.1"/>
    </source>
</evidence>
<sequence length="235" mass="27251">LKMDFGEINEPSTRAFWDDYDEIEENLHEFKPLKWKWINEDNEEKYPENIRLFVVFEGAGVTDFINTTILKDKLPICQLIDGNCSVYDFPDTGITICLCEEKELNHFSSLTELLENWLTKAENVIAISFQPAVNHKSTSSNELSDEFCFIKALNSQLKQIPELEVPNIISGLSAAIISWRKFHNLPRTSVYIIYMESLLFDSISSKPILRLFKQLEIPCESEYKSKFKTTSNLYL</sequence>
<comment type="similarity">
    <text evidence="1">Belongs to the PSMG1 family.</text>
</comment>
<evidence type="ECO:0000256" key="3">
    <source>
        <dbReference type="ARBA" id="ARBA00023186"/>
    </source>
</evidence>
<dbReference type="GO" id="GO:0000502">
    <property type="term" value="C:proteasome complex"/>
    <property type="evidence" value="ECO:0007669"/>
    <property type="project" value="UniProtKB-KW"/>
</dbReference>
<keyword evidence="3" id="KW-0143">Chaperone</keyword>
<evidence type="ECO:0000256" key="2">
    <source>
        <dbReference type="ARBA" id="ARBA00019180"/>
    </source>
</evidence>
<dbReference type="GO" id="GO:0070628">
    <property type="term" value="F:proteasome binding"/>
    <property type="evidence" value="ECO:0007669"/>
    <property type="project" value="TreeGrafter"/>
</dbReference>
<reference evidence="4" key="1">
    <citation type="journal article" date="2014" name="Insect Biochem. Mol. Biol.">
        <title>An insight into the sialome of the frog biting fly, Corethrella appendiculata.</title>
        <authorList>
            <person name="Ribeiro J.M.C."/>
            <person name="Chagas A.C."/>
            <person name="Pham V.M."/>
            <person name="Lounibos L.P."/>
            <person name="Calvo E."/>
        </authorList>
    </citation>
    <scope>NUCLEOTIDE SEQUENCE</scope>
    <source>
        <tissue evidence="4">Salivary glands</tissue>
    </source>
</reference>
<accession>U5EEP9</accession>
<evidence type="ECO:0000256" key="1">
    <source>
        <dbReference type="ARBA" id="ARBA00005261"/>
    </source>
</evidence>
<dbReference type="GO" id="GO:0080129">
    <property type="term" value="P:proteasome core complex assembly"/>
    <property type="evidence" value="ECO:0007669"/>
    <property type="project" value="TreeGrafter"/>
</dbReference>
<feature type="non-terminal residue" evidence="4">
    <location>
        <position position="1"/>
    </location>
</feature>